<keyword evidence="2" id="KW-0285">Flavoprotein</keyword>
<keyword evidence="4" id="KW-0560">Oxidoreductase</keyword>
<dbReference type="Pfam" id="PF00724">
    <property type="entry name" value="Oxidored_FMN"/>
    <property type="match status" value="1"/>
</dbReference>
<feature type="compositionally biased region" description="Polar residues" evidence="5">
    <location>
        <begin position="1"/>
        <end position="20"/>
    </location>
</feature>
<dbReference type="InterPro" id="IPR001155">
    <property type="entry name" value="OxRdtase_FMN_N"/>
</dbReference>
<dbReference type="GO" id="GO:0016491">
    <property type="term" value="F:oxidoreductase activity"/>
    <property type="evidence" value="ECO:0007669"/>
    <property type="project" value="UniProtKB-KW"/>
</dbReference>
<reference evidence="8" key="1">
    <citation type="journal article" date="2017" name="Genome Biol.">
        <title>Comparative genomics reveals high biological diversity and specific adaptations in the industrially and medically important fungal genus Aspergillus.</title>
        <authorList>
            <person name="de Vries R.P."/>
            <person name="Riley R."/>
            <person name="Wiebenga A."/>
            <person name="Aguilar-Osorio G."/>
            <person name="Amillis S."/>
            <person name="Uchima C.A."/>
            <person name="Anderluh G."/>
            <person name="Asadollahi M."/>
            <person name="Askin M."/>
            <person name="Barry K."/>
            <person name="Battaglia E."/>
            <person name="Bayram O."/>
            <person name="Benocci T."/>
            <person name="Braus-Stromeyer S.A."/>
            <person name="Caldana C."/>
            <person name="Canovas D."/>
            <person name="Cerqueira G.C."/>
            <person name="Chen F."/>
            <person name="Chen W."/>
            <person name="Choi C."/>
            <person name="Clum A."/>
            <person name="Dos Santos R.A."/>
            <person name="Damasio A.R."/>
            <person name="Diallinas G."/>
            <person name="Emri T."/>
            <person name="Fekete E."/>
            <person name="Flipphi M."/>
            <person name="Freyberg S."/>
            <person name="Gallo A."/>
            <person name="Gournas C."/>
            <person name="Habgood R."/>
            <person name="Hainaut M."/>
            <person name="Harispe M.L."/>
            <person name="Henrissat B."/>
            <person name="Hilden K.S."/>
            <person name="Hope R."/>
            <person name="Hossain A."/>
            <person name="Karabika E."/>
            <person name="Karaffa L."/>
            <person name="Karanyi Z."/>
            <person name="Krasevec N."/>
            <person name="Kuo A."/>
            <person name="Kusch H."/>
            <person name="LaButti K."/>
            <person name="Lagendijk E.L."/>
            <person name="Lapidus A."/>
            <person name="Levasseur A."/>
            <person name="Lindquist E."/>
            <person name="Lipzen A."/>
            <person name="Logrieco A.F."/>
            <person name="MacCabe A."/>
            <person name="Maekelae M.R."/>
            <person name="Malavazi I."/>
            <person name="Melin P."/>
            <person name="Meyer V."/>
            <person name="Mielnichuk N."/>
            <person name="Miskei M."/>
            <person name="Molnar A.P."/>
            <person name="Mule G."/>
            <person name="Ngan C.Y."/>
            <person name="Orejas M."/>
            <person name="Orosz E."/>
            <person name="Ouedraogo J.P."/>
            <person name="Overkamp K.M."/>
            <person name="Park H.-S."/>
            <person name="Perrone G."/>
            <person name="Piumi F."/>
            <person name="Punt P.J."/>
            <person name="Ram A.F."/>
            <person name="Ramon A."/>
            <person name="Rauscher S."/>
            <person name="Record E."/>
            <person name="Riano-Pachon D.M."/>
            <person name="Robert V."/>
            <person name="Roehrig J."/>
            <person name="Ruller R."/>
            <person name="Salamov A."/>
            <person name="Salih N.S."/>
            <person name="Samson R.A."/>
            <person name="Sandor E."/>
            <person name="Sanguinetti M."/>
            <person name="Schuetze T."/>
            <person name="Sepcic K."/>
            <person name="Shelest E."/>
            <person name="Sherlock G."/>
            <person name="Sophianopoulou V."/>
            <person name="Squina F.M."/>
            <person name="Sun H."/>
            <person name="Susca A."/>
            <person name="Todd R.B."/>
            <person name="Tsang A."/>
            <person name="Unkles S.E."/>
            <person name="van de Wiele N."/>
            <person name="van Rossen-Uffink D."/>
            <person name="Oliveira J.V."/>
            <person name="Vesth T.C."/>
            <person name="Visser J."/>
            <person name="Yu J.-H."/>
            <person name="Zhou M."/>
            <person name="Andersen M.R."/>
            <person name="Archer D.B."/>
            <person name="Baker S.E."/>
            <person name="Benoit I."/>
            <person name="Brakhage A.A."/>
            <person name="Braus G.H."/>
            <person name="Fischer R."/>
            <person name="Frisvad J.C."/>
            <person name="Goldman G.H."/>
            <person name="Houbraken J."/>
            <person name="Oakley B."/>
            <person name="Pocsi I."/>
            <person name="Scazzocchio C."/>
            <person name="Seiboth B."/>
            <person name="vanKuyk P.A."/>
            <person name="Wortman J."/>
            <person name="Dyer P.S."/>
            <person name="Grigoriev I.V."/>
        </authorList>
    </citation>
    <scope>NUCLEOTIDE SEQUENCE [LARGE SCALE GENOMIC DNA]</scope>
    <source>
        <strain evidence="8">DTO 134E9</strain>
    </source>
</reference>
<dbReference type="PANTHER" id="PTHR43656">
    <property type="entry name" value="BINDING OXIDOREDUCTASE, PUTATIVE (AFU_ORTHOLOGUE AFUA_2G08260)-RELATED"/>
    <property type="match status" value="1"/>
</dbReference>
<keyword evidence="3" id="KW-0288">FMN</keyword>
<comment type="similarity">
    <text evidence="1">Belongs to the NADH:flavin oxidoreductase/NADH oxidase family.</text>
</comment>
<evidence type="ECO:0000256" key="2">
    <source>
        <dbReference type="ARBA" id="ARBA00022630"/>
    </source>
</evidence>
<evidence type="ECO:0000256" key="3">
    <source>
        <dbReference type="ARBA" id="ARBA00022643"/>
    </source>
</evidence>
<dbReference type="OrthoDB" id="72788at2759"/>
<dbReference type="InterPro" id="IPR013785">
    <property type="entry name" value="Aldolase_TIM"/>
</dbReference>
<dbReference type="Proteomes" id="UP000184383">
    <property type="component" value="Unassembled WGS sequence"/>
</dbReference>
<proteinExistence type="inferred from homology"/>
<evidence type="ECO:0000313" key="7">
    <source>
        <dbReference type="EMBL" id="OJJ35442.1"/>
    </source>
</evidence>
<dbReference type="STRING" id="1073089.A0A1L9RKI8"/>
<dbReference type="VEuPathDB" id="FungiDB:ASPWEDRAFT_40641"/>
<dbReference type="PANTHER" id="PTHR43656:SF2">
    <property type="entry name" value="BINDING OXIDOREDUCTASE, PUTATIVE (AFU_ORTHOLOGUE AFUA_2G08260)-RELATED"/>
    <property type="match status" value="1"/>
</dbReference>
<evidence type="ECO:0000259" key="6">
    <source>
        <dbReference type="Pfam" id="PF00724"/>
    </source>
</evidence>
<feature type="domain" description="NADH:flavin oxidoreductase/NADH oxidase N-terminal" evidence="6">
    <location>
        <begin position="29"/>
        <end position="119"/>
    </location>
</feature>
<sequence>MSSNCSRFPTSIPRTVQARNKGSKRGPPLKNRLLPAPLTNWQSNDDGTITTHDLDWLTRCAAGGFSMVITCAAHIHPHGQAFPDQLDIHDDIHLPGMRRLANTIRHHGGISSVQLPGGGCWMLDVIL</sequence>
<name>A0A1L9RKI8_ASPWE</name>
<dbReference type="Gene3D" id="3.20.20.70">
    <property type="entry name" value="Aldolase class I"/>
    <property type="match status" value="1"/>
</dbReference>
<dbReference type="EMBL" id="KV878212">
    <property type="protein sequence ID" value="OJJ35442.1"/>
    <property type="molecule type" value="Genomic_DNA"/>
</dbReference>
<dbReference type="GO" id="GO:0010181">
    <property type="term" value="F:FMN binding"/>
    <property type="evidence" value="ECO:0007669"/>
    <property type="project" value="InterPro"/>
</dbReference>
<keyword evidence="8" id="KW-1185">Reference proteome</keyword>
<evidence type="ECO:0000256" key="4">
    <source>
        <dbReference type="ARBA" id="ARBA00023002"/>
    </source>
</evidence>
<feature type="region of interest" description="Disordered" evidence="5">
    <location>
        <begin position="1"/>
        <end position="37"/>
    </location>
</feature>
<protein>
    <recommendedName>
        <fullName evidence="6">NADH:flavin oxidoreductase/NADH oxidase N-terminal domain-containing protein</fullName>
    </recommendedName>
</protein>
<dbReference type="RefSeq" id="XP_040689118.1">
    <property type="nucleotide sequence ID" value="XM_040835374.1"/>
</dbReference>
<accession>A0A1L9RKI8</accession>
<gene>
    <name evidence="7" type="ORF">ASPWEDRAFT_40641</name>
</gene>
<evidence type="ECO:0000313" key="8">
    <source>
        <dbReference type="Proteomes" id="UP000184383"/>
    </source>
</evidence>
<dbReference type="GeneID" id="63751222"/>
<dbReference type="InterPro" id="IPR051799">
    <property type="entry name" value="NADH_flavin_oxidoreductase"/>
</dbReference>
<dbReference type="AlphaFoldDB" id="A0A1L9RKI8"/>
<dbReference type="SUPFAM" id="SSF51395">
    <property type="entry name" value="FMN-linked oxidoreductases"/>
    <property type="match status" value="1"/>
</dbReference>
<evidence type="ECO:0000256" key="5">
    <source>
        <dbReference type="SAM" id="MobiDB-lite"/>
    </source>
</evidence>
<organism evidence="7 8">
    <name type="scientific">Aspergillus wentii DTO 134E9</name>
    <dbReference type="NCBI Taxonomy" id="1073089"/>
    <lineage>
        <taxon>Eukaryota</taxon>
        <taxon>Fungi</taxon>
        <taxon>Dikarya</taxon>
        <taxon>Ascomycota</taxon>
        <taxon>Pezizomycotina</taxon>
        <taxon>Eurotiomycetes</taxon>
        <taxon>Eurotiomycetidae</taxon>
        <taxon>Eurotiales</taxon>
        <taxon>Aspergillaceae</taxon>
        <taxon>Aspergillus</taxon>
        <taxon>Aspergillus subgen. Cremei</taxon>
    </lineage>
</organism>
<evidence type="ECO:0000256" key="1">
    <source>
        <dbReference type="ARBA" id="ARBA00005979"/>
    </source>
</evidence>